<comment type="function">
    <text evidence="1">May be involved in environmental stress response.</text>
</comment>
<dbReference type="SMART" id="SM00259">
    <property type="entry name" value="ZnF_A20"/>
    <property type="match status" value="1"/>
</dbReference>
<dbReference type="PROSITE" id="PS51036">
    <property type="entry name" value="ZF_A20"/>
    <property type="match status" value="1"/>
</dbReference>
<protein>
    <recommendedName>
        <fullName evidence="5">A20-type domain-containing protein</fullName>
    </recommendedName>
</protein>
<dbReference type="Proteomes" id="UP000834106">
    <property type="component" value="Chromosome 1"/>
</dbReference>
<evidence type="ECO:0000256" key="2">
    <source>
        <dbReference type="ARBA" id="ARBA00022723"/>
    </source>
</evidence>
<dbReference type="InterPro" id="IPR002653">
    <property type="entry name" value="Znf_A20"/>
</dbReference>
<reference evidence="6" key="1">
    <citation type="submission" date="2023-05" db="EMBL/GenBank/DDBJ databases">
        <authorList>
            <person name="Huff M."/>
        </authorList>
    </citation>
    <scope>NUCLEOTIDE SEQUENCE</scope>
</reference>
<dbReference type="PANTHER" id="PTHR10634">
    <property type="entry name" value="AN1-TYPE ZINC FINGER PROTEIN"/>
    <property type="match status" value="1"/>
</dbReference>
<dbReference type="EMBL" id="OU503036">
    <property type="protein sequence ID" value="CAI9754824.1"/>
    <property type="molecule type" value="Genomic_DNA"/>
</dbReference>
<dbReference type="AlphaFoldDB" id="A0AAD2DI36"/>
<keyword evidence="3" id="KW-0863">Zinc-finger</keyword>
<organism evidence="6 7">
    <name type="scientific">Fraxinus pennsylvanica</name>
    <dbReference type="NCBI Taxonomy" id="56036"/>
    <lineage>
        <taxon>Eukaryota</taxon>
        <taxon>Viridiplantae</taxon>
        <taxon>Streptophyta</taxon>
        <taxon>Embryophyta</taxon>
        <taxon>Tracheophyta</taxon>
        <taxon>Spermatophyta</taxon>
        <taxon>Magnoliopsida</taxon>
        <taxon>eudicotyledons</taxon>
        <taxon>Gunneridae</taxon>
        <taxon>Pentapetalae</taxon>
        <taxon>asterids</taxon>
        <taxon>lamiids</taxon>
        <taxon>Lamiales</taxon>
        <taxon>Oleaceae</taxon>
        <taxon>Oleeae</taxon>
        <taxon>Fraxinus</taxon>
    </lineage>
</organism>
<evidence type="ECO:0000313" key="7">
    <source>
        <dbReference type="Proteomes" id="UP000834106"/>
    </source>
</evidence>
<accession>A0AAD2DI36</accession>
<dbReference type="PANTHER" id="PTHR10634:SF104">
    <property type="entry name" value="ZINC FINGER A20 AND AN1 DOMAIN-CONTAINING STRESS-ASSOCIATED PROTEIN 2"/>
    <property type="match status" value="1"/>
</dbReference>
<name>A0AAD2DI36_9LAMI</name>
<dbReference type="Pfam" id="PF01754">
    <property type="entry name" value="zf-A20"/>
    <property type="match status" value="1"/>
</dbReference>
<keyword evidence="2" id="KW-0479">Metal-binding</keyword>
<evidence type="ECO:0000313" key="6">
    <source>
        <dbReference type="EMBL" id="CAI9754824.1"/>
    </source>
</evidence>
<evidence type="ECO:0000256" key="1">
    <source>
        <dbReference type="ARBA" id="ARBA00003732"/>
    </source>
</evidence>
<gene>
    <name evidence="6" type="ORF">FPE_LOCUS2255</name>
</gene>
<evidence type="ECO:0000259" key="5">
    <source>
        <dbReference type="PROSITE" id="PS51036"/>
    </source>
</evidence>
<keyword evidence="7" id="KW-1185">Reference proteome</keyword>
<feature type="domain" description="A20-type" evidence="5">
    <location>
        <begin position="12"/>
        <end position="46"/>
    </location>
</feature>
<dbReference type="GO" id="GO:0008270">
    <property type="term" value="F:zinc ion binding"/>
    <property type="evidence" value="ECO:0007669"/>
    <property type="project" value="UniProtKB-KW"/>
</dbReference>
<keyword evidence="4" id="KW-0862">Zinc</keyword>
<dbReference type="InterPro" id="IPR050652">
    <property type="entry name" value="AN1_A20_ZnFinger"/>
</dbReference>
<evidence type="ECO:0000256" key="4">
    <source>
        <dbReference type="ARBA" id="ARBA00022833"/>
    </source>
</evidence>
<proteinExistence type="predicted"/>
<dbReference type="Gene3D" id="1.20.5.4770">
    <property type="match status" value="1"/>
</dbReference>
<sequence>MESSKETGCQAPEGPILCINNCGFFGTAATMNMCSKCHKETILKQQHAKLAASTIENLVNSGSGAKGKEIVVTDAIDVQAGVVELKATSMYMSSDLFSHQSSEVWQSLLFSSSLL</sequence>
<dbReference type="GO" id="GO:0003677">
    <property type="term" value="F:DNA binding"/>
    <property type="evidence" value="ECO:0007669"/>
    <property type="project" value="InterPro"/>
</dbReference>
<dbReference type="SUPFAM" id="SSF57716">
    <property type="entry name" value="Glucocorticoid receptor-like (DNA-binding domain)"/>
    <property type="match status" value="1"/>
</dbReference>
<evidence type="ECO:0000256" key="3">
    <source>
        <dbReference type="ARBA" id="ARBA00022771"/>
    </source>
</evidence>